<evidence type="ECO:0000259" key="2">
    <source>
        <dbReference type="Pfam" id="PF20153"/>
    </source>
</evidence>
<dbReference type="Proteomes" id="UP000186601">
    <property type="component" value="Unassembled WGS sequence"/>
</dbReference>
<feature type="transmembrane region" description="Helical" evidence="1">
    <location>
        <begin position="171"/>
        <end position="193"/>
    </location>
</feature>
<dbReference type="AlphaFoldDB" id="A0A2R6NPU9"/>
<keyword evidence="1" id="KW-0472">Membrane</keyword>
<protein>
    <recommendedName>
        <fullName evidence="2">DUF6535 domain-containing protein</fullName>
    </recommendedName>
</protein>
<accession>A0A2R6NPU9</accession>
<dbReference type="InterPro" id="IPR045338">
    <property type="entry name" value="DUF6535"/>
</dbReference>
<name>A0A2R6NPU9_9APHY</name>
<feature type="transmembrane region" description="Helical" evidence="1">
    <location>
        <begin position="302"/>
        <end position="327"/>
    </location>
</feature>
<comment type="caution">
    <text evidence="3">The sequence shown here is derived from an EMBL/GenBank/DDBJ whole genome shotgun (WGS) entry which is preliminary data.</text>
</comment>
<feature type="transmembrane region" description="Helical" evidence="1">
    <location>
        <begin position="226"/>
        <end position="250"/>
    </location>
</feature>
<keyword evidence="1" id="KW-0812">Transmembrane</keyword>
<dbReference type="OrthoDB" id="10554162at2759"/>
<proteinExistence type="predicted"/>
<feature type="transmembrane region" description="Helical" evidence="1">
    <location>
        <begin position="256"/>
        <end position="281"/>
    </location>
</feature>
<keyword evidence="4" id="KW-1185">Reference proteome</keyword>
<organism evidence="3 4">
    <name type="scientific">Hermanssonia centrifuga</name>
    <dbReference type="NCBI Taxonomy" id="98765"/>
    <lineage>
        <taxon>Eukaryota</taxon>
        <taxon>Fungi</taxon>
        <taxon>Dikarya</taxon>
        <taxon>Basidiomycota</taxon>
        <taxon>Agaricomycotina</taxon>
        <taxon>Agaricomycetes</taxon>
        <taxon>Polyporales</taxon>
        <taxon>Meruliaceae</taxon>
        <taxon>Hermanssonia</taxon>
    </lineage>
</organism>
<sequence length="899" mass="98665">MAAGMPGDIEVPTMEYLPFPNKAAVFSIPPSSPGATGTHNGSADAVENGVHTEGRGRNVEKGFDATKGWATLSDAMRVYDKETLSEWKDEMDHVLLFAGLLSIVIAIFTTQSFQSLEEDPSGTSTQLLAQISQQLSSFTAVGSFLNSTTPAISQGILPFTASIAAVQINTLWVVSLALSLVAAIFAIAVKHWIRRVPVSQHMSERDRVRLRQFRCIGLNDWQVPTIIAFLPLLLQLAVILFLIGLIILLWSLNQGVALAFTIVAAISFSFFLITALIPAIISNCPYKSPLVPTLMSLIQAVAVPLLLLACGMLLVFTYVVGPFFALLHRIFSCICSYNSGLFRLVEAIASFRATLEGWLKTWAGFMRSDFANVERFWSGRELNALPPIAVDLERSAVAWAPYGVPRPDFSRVQDCFEDLTQMSRTRCALQWAGLNLGDFHWHDLHDYSPYCLVNPKMLPKVDLPFTKGHRDVLVNALPKDWSTHEWMKEDPSIAGILTLLMETTNADKKRDINFDFLTNFTRLLLTIRDNQTQDQGTDMQPAHFVTASARVPTALIFESFVHDDYPISRGEVFGALAWAMRQLGGEAALGSATRGRNLINIFELVLGSTATALFASTQHPSLFSEENNRLYCRQLLASLNSFMERNKWDLRLTASVCAARPAGTVRLIFPRAMASICSSLSFLIENRHIPMGDDCPSGPLFGHLLDICKGEDSLEEAMPHLRHFYDILMSRAAGVSVIGSPGAPVNVEFDKEEGIPENVDHRIRIAPAPAERLEKLAVTKLVYDTGVNTTAIDSYSVIKEDPAEYHASIMGDLGVASLTTATPLIIAVSGAWDAMDEGTLILKILSSDLVTFVVDKVRSRGQLSRGGCLTLDQAQKEEQAGSRGGYEGTIQGIVVDLHV</sequence>
<dbReference type="EMBL" id="MLYV02000976">
    <property type="protein sequence ID" value="PSR74547.1"/>
    <property type="molecule type" value="Genomic_DNA"/>
</dbReference>
<evidence type="ECO:0000313" key="4">
    <source>
        <dbReference type="Proteomes" id="UP000186601"/>
    </source>
</evidence>
<evidence type="ECO:0000313" key="3">
    <source>
        <dbReference type="EMBL" id="PSR74547.1"/>
    </source>
</evidence>
<feature type="domain" description="DUF6535" evidence="2">
    <location>
        <begin position="69"/>
        <end position="251"/>
    </location>
</feature>
<evidence type="ECO:0000256" key="1">
    <source>
        <dbReference type="SAM" id="Phobius"/>
    </source>
</evidence>
<reference evidence="3 4" key="1">
    <citation type="submission" date="2018-02" db="EMBL/GenBank/DDBJ databases">
        <title>Genome sequence of the basidiomycete white-rot fungus Phlebia centrifuga.</title>
        <authorList>
            <person name="Granchi Z."/>
            <person name="Peng M."/>
            <person name="de Vries R.P."/>
            <person name="Hilden K."/>
            <person name="Makela M.R."/>
            <person name="Grigoriev I."/>
            <person name="Riley R."/>
        </authorList>
    </citation>
    <scope>NUCLEOTIDE SEQUENCE [LARGE SCALE GENOMIC DNA]</scope>
    <source>
        <strain evidence="3 4">FBCC195</strain>
    </source>
</reference>
<gene>
    <name evidence="3" type="ORF">PHLCEN_2v9724</name>
</gene>
<dbReference type="Pfam" id="PF20153">
    <property type="entry name" value="DUF6535"/>
    <property type="match status" value="1"/>
</dbReference>
<keyword evidence="1" id="KW-1133">Transmembrane helix</keyword>
<feature type="transmembrane region" description="Helical" evidence="1">
    <location>
        <begin position="94"/>
        <end position="113"/>
    </location>
</feature>